<feature type="domain" description="DUF4440" evidence="2">
    <location>
        <begin position="34"/>
        <end position="142"/>
    </location>
</feature>
<dbReference type="Pfam" id="PF14534">
    <property type="entry name" value="DUF4440"/>
    <property type="match status" value="1"/>
</dbReference>
<keyword evidence="1" id="KW-0732">Signal</keyword>
<dbReference type="Proteomes" id="UP000008461">
    <property type="component" value="Chromosome"/>
</dbReference>
<dbReference type="InterPro" id="IPR011944">
    <property type="entry name" value="Steroid_delta5-4_isomerase"/>
</dbReference>
<evidence type="ECO:0000256" key="1">
    <source>
        <dbReference type="SAM" id="SignalP"/>
    </source>
</evidence>
<reference evidence="3 4" key="1">
    <citation type="journal article" date="2011" name="Stand. Genomic Sci.">
        <title>Complete genome sequence of Haliscomenobacter hydrossis type strain (O).</title>
        <authorList>
            <consortium name="US DOE Joint Genome Institute (JGI-PGF)"/>
            <person name="Daligault H."/>
            <person name="Lapidus A."/>
            <person name="Zeytun A."/>
            <person name="Nolan M."/>
            <person name="Lucas S."/>
            <person name="Del Rio T.G."/>
            <person name="Tice H."/>
            <person name="Cheng J.F."/>
            <person name="Tapia R."/>
            <person name="Han C."/>
            <person name="Goodwin L."/>
            <person name="Pitluck S."/>
            <person name="Liolios K."/>
            <person name="Pagani I."/>
            <person name="Ivanova N."/>
            <person name="Huntemann M."/>
            <person name="Mavromatis K."/>
            <person name="Mikhailova N."/>
            <person name="Pati A."/>
            <person name="Chen A."/>
            <person name="Palaniappan K."/>
            <person name="Land M."/>
            <person name="Hauser L."/>
            <person name="Brambilla E.M."/>
            <person name="Rohde M."/>
            <person name="Verbarg S."/>
            <person name="Goker M."/>
            <person name="Bristow J."/>
            <person name="Eisen J.A."/>
            <person name="Markowitz V."/>
            <person name="Hugenholtz P."/>
            <person name="Kyrpides N.C."/>
            <person name="Klenk H.P."/>
            <person name="Woyke T."/>
        </authorList>
    </citation>
    <scope>NUCLEOTIDE SEQUENCE [LARGE SCALE GENOMIC DNA]</scope>
    <source>
        <strain evidence="4">ATCC 27775 / DSM 1100 / LMG 10767 / O</strain>
    </source>
</reference>
<dbReference type="SUPFAM" id="SSF54427">
    <property type="entry name" value="NTF2-like"/>
    <property type="match status" value="1"/>
</dbReference>
<gene>
    <name evidence="3" type="ordered locus">Halhy_1194</name>
</gene>
<dbReference type="InterPro" id="IPR027843">
    <property type="entry name" value="DUF4440"/>
</dbReference>
<dbReference type="NCBIfam" id="TIGR02246">
    <property type="entry name" value="SgcJ/EcaC family oxidoreductase"/>
    <property type="match status" value="1"/>
</dbReference>
<dbReference type="KEGG" id="hhy:Halhy_1194"/>
<dbReference type="InterPro" id="IPR032710">
    <property type="entry name" value="NTF2-like_dom_sf"/>
</dbReference>
<dbReference type="Gene3D" id="3.10.450.50">
    <property type="match status" value="1"/>
</dbReference>
<dbReference type="AlphaFoldDB" id="F4KSY4"/>
<protein>
    <recommendedName>
        <fullName evidence="2">DUF4440 domain-containing protein</fullName>
    </recommendedName>
</protein>
<accession>F4KSY4</accession>
<dbReference type="HOGENOM" id="CLU_1649753_0_0_10"/>
<dbReference type="RefSeq" id="WP_013763646.1">
    <property type="nucleotide sequence ID" value="NC_015510.1"/>
</dbReference>
<feature type="chain" id="PRO_5003317057" description="DUF4440 domain-containing protein" evidence="1">
    <location>
        <begin position="24"/>
        <end position="160"/>
    </location>
</feature>
<sequence>MKRNLFLSLLAFALVLPAFSIQAQNAADEKAILATCKEGFDAFNAFDADRFALVYTETAVVVNPMGGLIEGRENIRQAHKALFQMWGGNPQGNGYTWEKQTLRFITPEVAIINIVSANSRNNAITDRMAYSLTVVKKNGKWLCENIQITPIVTPPGKPQN</sequence>
<dbReference type="STRING" id="760192.Halhy_1194"/>
<evidence type="ECO:0000313" key="3">
    <source>
        <dbReference type="EMBL" id="AEE49091.1"/>
    </source>
</evidence>
<feature type="signal peptide" evidence="1">
    <location>
        <begin position="1"/>
        <end position="23"/>
    </location>
</feature>
<reference key="2">
    <citation type="submission" date="2011-04" db="EMBL/GenBank/DDBJ databases">
        <title>Complete sequence of chromosome of Haliscomenobacter hydrossis DSM 1100.</title>
        <authorList>
            <consortium name="US DOE Joint Genome Institute (JGI-PGF)"/>
            <person name="Lucas S."/>
            <person name="Han J."/>
            <person name="Lapidus A."/>
            <person name="Bruce D."/>
            <person name="Goodwin L."/>
            <person name="Pitluck S."/>
            <person name="Peters L."/>
            <person name="Kyrpides N."/>
            <person name="Mavromatis K."/>
            <person name="Ivanova N."/>
            <person name="Ovchinnikova G."/>
            <person name="Pagani I."/>
            <person name="Daligault H."/>
            <person name="Detter J.C."/>
            <person name="Han C."/>
            <person name="Land M."/>
            <person name="Hauser L."/>
            <person name="Markowitz V."/>
            <person name="Cheng J.-F."/>
            <person name="Hugenholtz P."/>
            <person name="Woyke T."/>
            <person name="Wu D."/>
            <person name="Verbarg S."/>
            <person name="Frueling A."/>
            <person name="Brambilla E."/>
            <person name="Klenk H.-P."/>
            <person name="Eisen J.A."/>
        </authorList>
    </citation>
    <scope>NUCLEOTIDE SEQUENCE</scope>
    <source>
        <strain>DSM 1100</strain>
    </source>
</reference>
<organism evidence="3 4">
    <name type="scientific">Haliscomenobacter hydrossis (strain ATCC 27775 / DSM 1100 / LMG 10767 / O)</name>
    <dbReference type="NCBI Taxonomy" id="760192"/>
    <lineage>
        <taxon>Bacteria</taxon>
        <taxon>Pseudomonadati</taxon>
        <taxon>Bacteroidota</taxon>
        <taxon>Saprospiria</taxon>
        <taxon>Saprospirales</taxon>
        <taxon>Haliscomenobacteraceae</taxon>
        <taxon>Haliscomenobacter</taxon>
    </lineage>
</organism>
<keyword evidence="4" id="KW-1185">Reference proteome</keyword>
<evidence type="ECO:0000259" key="2">
    <source>
        <dbReference type="Pfam" id="PF14534"/>
    </source>
</evidence>
<name>F4KSY4_HALH1</name>
<dbReference type="eggNOG" id="COG4319">
    <property type="taxonomic scope" value="Bacteria"/>
</dbReference>
<proteinExistence type="predicted"/>
<dbReference type="EMBL" id="CP002691">
    <property type="protein sequence ID" value="AEE49091.1"/>
    <property type="molecule type" value="Genomic_DNA"/>
</dbReference>
<evidence type="ECO:0000313" key="4">
    <source>
        <dbReference type="Proteomes" id="UP000008461"/>
    </source>
</evidence>